<keyword evidence="1" id="KW-0418">Kinase</keyword>
<dbReference type="GO" id="GO:0005829">
    <property type="term" value="C:cytosol"/>
    <property type="evidence" value="ECO:0007669"/>
    <property type="project" value="TreeGrafter"/>
</dbReference>
<dbReference type="PANTHER" id="PTHR12280:SF30">
    <property type="entry name" value="FUMBLE"/>
    <property type="match status" value="1"/>
</dbReference>
<proteinExistence type="predicted"/>
<dbReference type="InterPro" id="IPR004567">
    <property type="entry name" value="Type_II_PanK"/>
</dbReference>
<gene>
    <name evidence="1" type="primary">Pank1</name>
    <name evidence="1" type="ORF">CEXT_709561</name>
</gene>
<sequence>MASCKVGYDQNCIQAAPPMPWFGMDIGGTLVKLVYFEPTDISSAELESERGAVQKDSSLFNIQFCLWINWEKRCTSSVKMENACCVNQNSRFKELMDNVEIGGRKGILHFIRFPTSAMNVFLQLAKSKGMAYMSSTVCATGGGAFKFEKIFITK</sequence>
<keyword evidence="2" id="KW-1185">Reference proteome</keyword>
<dbReference type="AlphaFoldDB" id="A0AAV4UKN5"/>
<keyword evidence="1" id="KW-0808">Transferase</keyword>
<dbReference type="SUPFAM" id="SSF53067">
    <property type="entry name" value="Actin-like ATPase domain"/>
    <property type="match status" value="1"/>
</dbReference>
<evidence type="ECO:0000313" key="1">
    <source>
        <dbReference type="EMBL" id="GIY58421.1"/>
    </source>
</evidence>
<dbReference type="GO" id="GO:0005524">
    <property type="term" value="F:ATP binding"/>
    <property type="evidence" value="ECO:0007669"/>
    <property type="project" value="InterPro"/>
</dbReference>
<evidence type="ECO:0000313" key="2">
    <source>
        <dbReference type="Proteomes" id="UP001054945"/>
    </source>
</evidence>
<dbReference type="Gene3D" id="3.30.420.510">
    <property type="match status" value="1"/>
</dbReference>
<dbReference type="GO" id="GO:0005634">
    <property type="term" value="C:nucleus"/>
    <property type="evidence" value="ECO:0007669"/>
    <property type="project" value="TreeGrafter"/>
</dbReference>
<dbReference type="Proteomes" id="UP001054945">
    <property type="component" value="Unassembled WGS sequence"/>
</dbReference>
<comment type="caution">
    <text evidence="1">The sequence shown here is derived from an EMBL/GenBank/DDBJ whole genome shotgun (WGS) entry which is preliminary data.</text>
</comment>
<organism evidence="1 2">
    <name type="scientific">Caerostris extrusa</name>
    <name type="common">Bark spider</name>
    <name type="synonym">Caerostris bankana</name>
    <dbReference type="NCBI Taxonomy" id="172846"/>
    <lineage>
        <taxon>Eukaryota</taxon>
        <taxon>Metazoa</taxon>
        <taxon>Ecdysozoa</taxon>
        <taxon>Arthropoda</taxon>
        <taxon>Chelicerata</taxon>
        <taxon>Arachnida</taxon>
        <taxon>Araneae</taxon>
        <taxon>Araneomorphae</taxon>
        <taxon>Entelegynae</taxon>
        <taxon>Araneoidea</taxon>
        <taxon>Araneidae</taxon>
        <taxon>Caerostris</taxon>
    </lineage>
</organism>
<name>A0AAV4UKN5_CAEEX</name>
<dbReference type="PANTHER" id="PTHR12280">
    <property type="entry name" value="PANTOTHENATE KINASE"/>
    <property type="match status" value="1"/>
</dbReference>
<dbReference type="InterPro" id="IPR043129">
    <property type="entry name" value="ATPase_NBD"/>
</dbReference>
<dbReference type="GO" id="GO:0015937">
    <property type="term" value="P:coenzyme A biosynthetic process"/>
    <property type="evidence" value="ECO:0007669"/>
    <property type="project" value="InterPro"/>
</dbReference>
<reference evidence="1 2" key="1">
    <citation type="submission" date="2021-06" db="EMBL/GenBank/DDBJ databases">
        <title>Caerostris extrusa draft genome.</title>
        <authorList>
            <person name="Kono N."/>
            <person name="Arakawa K."/>
        </authorList>
    </citation>
    <scope>NUCLEOTIDE SEQUENCE [LARGE SCALE GENOMIC DNA]</scope>
</reference>
<protein>
    <submittedName>
        <fullName evidence="1">Pantothenate kinase 1</fullName>
    </submittedName>
</protein>
<dbReference type="GO" id="GO:0004594">
    <property type="term" value="F:pantothenate kinase activity"/>
    <property type="evidence" value="ECO:0007669"/>
    <property type="project" value="TreeGrafter"/>
</dbReference>
<accession>A0AAV4UKN5</accession>
<dbReference type="EMBL" id="BPLR01013056">
    <property type="protein sequence ID" value="GIY58421.1"/>
    <property type="molecule type" value="Genomic_DNA"/>
</dbReference>
<dbReference type="Pfam" id="PF03630">
    <property type="entry name" value="Fumble"/>
    <property type="match status" value="1"/>
</dbReference>